<keyword evidence="3" id="KW-1185">Reference proteome</keyword>
<dbReference type="RefSeq" id="WP_249280222.1">
    <property type="nucleotide sequence ID" value="NZ_JACRSS010000002.1"/>
</dbReference>
<evidence type="ECO:0000313" key="3">
    <source>
        <dbReference type="Proteomes" id="UP000617951"/>
    </source>
</evidence>
<accession>A0A926HWW9</accession>
<feature type="transmembrane region" description="Helical" evidence="1">
    <location>
        <begin position="98"/>
        <end position="122"/>
    </location>
</feature>
<evidence type="ECO:0000256" key="1">
    <source>
        <dbReference type="SAM" id="Phobius"/>
    </source>
</evidence>
<dbReference type="GO" id="GO:0016020">
    <property type="term" value="C:membrane"/>
    <property type="evidence" value="ECO:0007669"/>
    <property type="project" value="InterPro"/>
</dbReference>
<dbReference type="EMBL" id="JACRSS010000002">
    <property type="protein sequence ID" value="MBC8538460.1"/>
    <property type="molecule type" value="Genomic_DNA"/>
</dbReference>
<comment type="caution">
    <text evidence="2">The sequence shown here is derived from an EMBL/GenBank/DDBJ whole genome shotgun (WGS) entry which is preliminary data.</text>
</comment>
<keyword evidence="1" id="KW-1133">Transmembrane helix</keyword>
<gene>
    <name evidence="2" type="ORF">H8693_05895</name>
</gene>
<dbReference type="Proteomes" id="UP000617951">
    <property type="component" value="Unassembled WGS sequence"/>
</dbReference>
<dbReference type="Gene3D" id="1.10.1760.20">
    <property type="match status" value="1"/>
</dbReference>
<reference evidence="2" key="1">
    <citation type="submission" date="2020-08" db="EMBL/GenBank/DDBJ databases">
        <title>Genome public.</title>
        <authorList>
            <person name="Liu C."/>
            <person name="Sun Q."/>
        </authorList>
    </citation>
    <scope>NUCLEOTIDE SEQUENCE</scope>
    <source>
        <strain evidence="2">NSJ-63</strain>
    </source>
</reference>
<evidence type="ECO:0000313" key="2">
    <source>
        <dbReference type="EMBL" id="MBC8538460.1"/>
    </source>
</evidence>
<keyword evidence="1" id="KW-0812">Transmembrane</keyword>
<name>A0A926HWW9_9FIRM</name>
<feature type="transmembrane region" description="Helical" evidence="1">
    <location>
        <begin position="161"/>
        <end position="179"/>
    </location>
</feature>
<dbReference type="Pfam" id="PF07155">
    <property type="entry name" value="ECF-ribofla_trS"/>
    <property type="match status" value="1"/>
</dbReference>
<dbReference type="InterPro" id="IPR009825">
    <property type="entry name" value="ECF_substrate-spec-like"/>
</dbReference>
<sequence length="245" mass="26881">MNIGGEKHGKKARRRVLSYLILLVLAPATVWLAWRFGDRKFYITSVLLIVYAMLPFFFVFEHKRPQARELVVLAVLCAIAVASRGAFVWAANFKPMAAIIMIAGMAFGAEAGFLVGAVSAFVSNFFFGQGIWTPWQMFAFAMAGFLAGALFRRSAWQENRVLLAVFGGAAILLVVGPLLDTCTLFTMTTEITPASAAAIYLSGLPVNAVHALATVLTLLLAAHPMLEKLRRIQTKYGLLEERHEV</sequence>
<keyword evidence="1" id="KW-0472">Membrane</keyword>
<feature type="transmembrane region" description="Helical" evidence="1">
    <location>
        <begin position="41"/>
        <end position="58"/>
    </location>
</feature>
<protein>
    <submittedName>
        <fullName evidence="2">ECF transporter S component</fullName>
    </submittedName>
</protein>
<organism evidence="2 3">
    <name type="scientific">Guopingia tenuis</name>
    <dbReference type="NCBI Taxonomy" id="2763656"/>
    <lineage>
        <taxon>Bacteria</taxon>
        <taxon>Bacillati</taxon>
        <taxon>Bacillota</taxon>
        <taxon>Clostridia</taxon>
        <taxon>Christensenellales</taxon>
        <taxon>Christensenellaceae</taxon>
        <taxon>Guopingia</taxon>
    </lineage>
</organism>
<feature type="transmembrane region" description="Helical" evidence="1">
    <location>
        <begin position="70"/>
        <end position="91"/>
    </location>
</feature>
<feature type="transmembrane region" description="Helical" evidence="1">
    <location>
        <begin position="16"/>
        <end position="34"/>
    </location>
</feature>
<dbReference type="AlphaFoldDB" id="A0A926HWW9"/>
<proteinExistence type="predicted"/>
<feature type="transmembrane region" description="Helical" evidence="1">
    <location>
        <begin position="199"/>
        <end position="222"/>
    </location>
</feature>
<feature type="transmembrane region" description="Helical" evidence="1">
    <location>
        <begin position="134"/>
        <end position="152"/>
    </location>
</feature>